<dbReference type="RefSeq" id="WP_018641868.1">
    <property type="nucleotide sequence ID" value="NZ_VLLA01000009.1"/>
</dbReference>
<reference evidence="1 2" key="1">
    <citation type="journal article" date="2015" name="Stand. Genomic Sci.">
        <title>Genomic Encyclopedia of Bacterial and Archaeal Type Strains, Phase III: the genomes of soil and plant-associated and newly described type strains.</title>
        <authorList>
            <person name="Whitman W.B."/>
            <person name="Woyke T."/>
            <person name="Klenk H.P."/>
            <person name="Zhou Y."/>
            <person name="Lilburn T.G."/>
            <person name="Beck B.J."/>
            <person name="De Vos P."/>
            <person name="Vandamme P."/>
            <person name="Eisen J.A."/>
            <person name="Garrity G."/>
            <person name="Hugenholtz P."/>
            <person name="Kyrpides N.C."/>
        </authorList>
    </citation>
    <scope>NUCLEOTIDE SEQUENCE [LARGE SCALE GENOMIC DNA]</scope>
    <source>
        <strain evidence="1 2">CGMCC 1.10948</strain>
    </source>
</reference>
<accession>A0A562RKE5</accession>
<keyword evidence="2" id="KW-1185">Reference proteome</keyword>
<organism evidence="1 2">
    <name type="scientific">Bradyrhizobium huanghuaihaiense</name>
    <dbReference type="NCBI Taxonomy" id="990078"/>
    <lineage>
        <taxon>Bacteria</taxon>
        <taxon>Pseudomonadati</taxon>
        <taxon>Pseudomonadota</taxon>
        <taxon>Alphaproteobacteria</taxon>
        <taxon>Hyphomicrobiales</taxon>
        <taxon>Nitrobacteraceae</taxon>
        <taxon>Bradyrhizobium</taxon>
    </lineage>
</organism>
<dbReference type="Proteomes" id="UP000316291">
    <property type="component" value="Unassembled WGS sequence"/>
</dbReference>
<protein>
    <submittedName>
        <fullName evidence="1">Uncharacterized protein</fullName>
    </submittedName>
</protein>
<dbReference type="EMBL" id="VLLA01000009">
    <property type="protein sequence ID" value="TWI68870.1"/>
    <property type="molecule type" value="Genomic_DNA"/>
</dbReference>
<evidence type="ECO:0000313" key="2">
    <source>
        <dbReference type="Proteomes" id="UP000316291"/>
    </source>
</evidence>
<evidence type="ECO:0000313" key="1">
    <source>
        <dbReference type="EMBL" id="TWI68870.1"/>
    </source>
</evidence>
<dbReference type="AlphaFoldDB" id="A0A562RKE5"/>
<gene>
    <name evidence="1" type="ORF">IQ16_04064</name>
</gene>
<proteinExistence type="predicted"/>
<sequence length="48" mass="5369">MGDVVRFVPKSELERARLIAEARAIYDSIFPPAAPDRAPQDGEERVKT</sequence>
<comment type="caution">
    <text evidence="1">The sequence shown here is derived from an EMBL/GenBank/DDBJ whole genome shotgun (WGS) entry which is preliminary data.</text>
</comment>
<name>A0A562RKE5_9BRAD</name>